<name>A0AAV9XYQ7_9CRYT</name>
<dbReference type="Proteomes" id="UP001311799">
    <property type="component" value="Unassembled WGS sequence"/>
</dbReference>
<keyword evidence="2" id="KW-0812">Transmembrane</keyword>
<dbReference type="AlphaFoldDB" id="A0AAV9XYQ7"/>
<sequence length="982" mass="112928">MSDKICCRILSQIPLLKYSDLGIVVRVQASRYISDDNNNTVIFDVFVNDVVPTKSTYFSNISVNDSGDMIQISSLSCCVVAVIPWKEENSINIKRLSTSKKEKKFKKIPHKYGLFEEELSEIELNNELIDKIDIVNDCHNSIAGEIPLIKGTTVLSITGTSILQLNIDNNPNLICAKWYNLDDYTLFLLLNETYMGYSYSRILIFDLINLINDENEEVNDDIFLVNEFEFKKSIVEGMNVLAVDFSFGRGPDIWNMLGLFLLFDNNTIKTICPVITNRMKLPYFAYEVFFSSLIEQEFIFEAKNNVIDANSDGELSEFKYDKCFHDVLVLLTSDLRNPIDDKTGEIIDDHIQINIPIETYKLNLKDYFLNQVELKLNWEPHFQSDLNDIKSTKLSFITNYPLSVFIVINSKNIIGLFTSSYLSFPSFNQNKNNELESDNFLLLVQSCTIPNDWCPLNDSTERNNIVIYDKFKYDKNISNDKVGKILFTIGISIFGTLAILHIDWLQFIFSLHLNCNSANSNEYKICNECKECGDKQLKIYNNIEAVRAYLDENKELSIYKLCNVEFLNLSECCLGFTASFGHEFSGNNENCCNLEQNLMNENVNVKFIYPFIDNKNINSVNSNGLSSVNDTNSEYKNAKFNDAKLVSLKYDELPFVTYNDIFLIKSISKKYFLSKKLLEKIKLLSKNTSYSDKSDDLKIYNTEEKIITNKNMVDSICEYDTEKAFKYYFENLKKIKSEFKNINNTEEITNYHLKLLKLFNELNKAVLVRINSQLTPITNLLCNVKSRIKFLKKLKSNINKTHTQVANNEEKISKKIKDTIENSERLQERINNIKKMFVHELNIHRIKFNQEVIIPEILLMLSNVQLELCSCIVNVFNSNYNSTNHKKNTNLGQTASGIEAEAEAEASSGFGVGVKVEAEHETGIEAASTIQGNNGINHLTNHDYMDDINAKLQNYINHNKSVLDRFQSMQTKVIELNKYLQD</sequence>
<accession>A0AAV9XYQ7</accession>
<reference evidence="3 4" key="1">
    <citation type="submission" date="2023-10" db="EMBL/GenBank/DDBJ databases">
        <title>Comparative genomics analysis reveals potential genetic determinants of host preference in Cryptosporidium xiaoi.</title>
        <authorList>
            <person name="Xiao L."/>
            <person name="Li J."/>
        </authorList>
    </citation>
    <scope>NUCLEOTIDE SEQUENCE [LARGE SCALE GENOMIC DNA]</scope>
    <source>
        <strain evidence="3 4">52996</strain>
    </source>
</reference>
<organism evidence="3 4">
    <name type="scientific">Cryptosporidium xiaoi</name>
    <dbReference type="NCBI Taxonomy" id="659607"/>
    <lineage>
        <taxon>Eukaryota</taxon>
        <taxon>Sar</taxon>
        <taxon>Alveolata</taxon>
        <taxon>Apicomplexa</taxon>
        <taxon>Conoidasida</taxon>
        <taxon>Coccidia</taxon>
        <taxon>Eucoccidiorida</taxon>
        <taxon>Eimeriorina</taxon>
        <taxon>Cryptosporidiidae</taxon>
        <taxon>Cryptosporidium</taxon>
    </lineage>
</organism>
<keyword evidence="1" id="KW-0175">Coiled coil</keyword>
<evidence type="ECO:0000256" key="1">
    <source>
        <dbReference type="SAM" id="Coils"/>
    </source>
</evidence>
<gene>
    <name evidence="3" type="ORF">RS030_243633</name>
</gene>
<feature type="transmembrane region" description="Helical" evidence="2">
    <location>
        <begin position="485"/>
        <end position="509"/>
    </location>
</feature>
<keyword evidence="4" id="KW-1185">Reference proteome</keyword>
<keyword evidence="2" id="KW-1133">Transmembrane helix</keyword>
<evidence type="ECO:0000313" key="3">
    <source>
        <dbReference type="EMBL" id="KAK6589032.1"/>
    </source>
</evidence>
<comment type="caution">
    <text evidence="3">The sequence shown here is derived from an EMBL/GenBank/DDBJ whole genome shotgun (WGS) entry which is preliminary data.</text>
</comment>
<dbReference type="EMBL" id="JAWDEY010000016">
    <property type="protein sequence ID" value="KAK6589032.1"/>
    <property type="molecule type" value="Genomic_DNA"/>
</dbReference>
<proteinExistence type="predicted"/>
<evidence type="ECO:0000313" key="4">
    <source>
        <dbReference type="Proteomes" id="UP001311799"/>
    </source>
</evidence>
<evidence type="ECO:0000256" key="2">
    <source>
        <dbReference type="SAM" id="Phobius"/>
    </source>
</evidence>
<protein>
    <submittedName>
        <fullName evidence="3">Uncharacterized protein</fullName>
    </submittedName>
</protein>
<feature type="coiled-coil region" evidence="1">
    <location>
        <begin position="791"/>
        <end position="836"/>
    </location>
</feature>
<keyword evidence="2" id="KW-0472">Membrane</keyword>